<proteinExistence type="predicted"/>
<evidence type="ECO:0000313" key="1">
    <source>
        <dbReference type="Proteomes" id="UP000887579"/>
    </source>
</evidence>
<accession>A0AC34FIW8</accession>
<reference evidence="2" key="1">
    <citation type="submission" date="2022-11" db="UniProtKB">
        <authorList>
            <consortium name="WormBaseParasite"/>
        </authorList>
    </citation>
    <scope>IDENTIFICATION</scope>
</reference>
<name>A0AC34FIW8_9BILA</name>
<sequence length="86" mass="10309">KKCDREMVRIIISFNNDLFDDENAQIYAANVEKLSKCLKYYKGEDSYLKIGNVKEGEYKKFSLKKFKKQRQEILPSRVPMKRKHFV</sequence>
<protein>
    <submittedName>
        <fullName evidence="2">Uncharacterized protein</fullName>
    </submittedName>
</protein>
<evidence type="ECO:0000313" key="2">
    <source>
        <dbReference type="WBParaSite" id="ES5_v2.g16918.t1"/>
    </source>
</evidence>
<organism evidence="1 2">
    <name type="scientific">Panagrolaimus sp. ES5</name>
    <dbReference type="NCBI Taxonomy" id="591445"/>
    <lineage>
        <taxon>Eukaryota</taxon>
        <taxon>Metazoa</taxon>
        <taxon>Ecdysozoa</taxon>
        <taxon>Nematoda</taxon>
        <taxon>Chromadorea</taxon>
        <taxon>Rhabditida</taxon>
        <taxon>Tylenchina</taxon>
        <taxon>Panagrolaimomorpha</taxon>
        <taxon>Panagrolaimoidea</taxon>
        <taxon>Panagrolaimidae</taxon>
        <taxon>Panagrolaimus</taxon>
    </lineage>
</organism>
<dbReference type="WBParaSite" id="ES5_v2.g16918.t1">
    <property type="protein sequence ID" value="ES5_v2.g16918.t1"/>
    <property type="gene ID" value="ES5_v2.g16918"/>
</dbReference>
<dbReference type="Proteomes" id="UP000887579">
    <property type="component" value="Unplaced"/>
</dbReference>